<dbReference type="GO" id="GO:0016020">
    <property type="term" value="C:membrane"/>
    <property type="evidence" value="ECO:0007669"/>
    <property type="project" value="InterPro"/>
</dbReference>
<dbReference type="PANTHER" id="PTHR33751:SF1">
    <property type="entry name" value="CBB3-TYPE CYTOCHROME C OXIDASE SUBUNIT FIXP"/>
    <property type="match status" value="1"/>
</dbReference>
<dbReference type="InterPro" id="IPR009056">
    <property type="entry name" value="Cyt_c-like_dom"/>
</dbReference>
<reference evidence="8 9" key="1">
    <citation type="submission" date="2017-07" db="EMBL/GenBank/DDBJ databases">
        <title>Isolation and whole genome analysis of endospore-forming bacteria from heroin.</title>
        <authorList>
            <person name="Kalinowski J."/>
            <person name="Ahrens B."/>
            <person name="Al-Dilaimi A."/>
            <person name="Winkler A."/>
            <person name="Wibberg D."/>
            <person name="Schleenbecker U."/>
            <person name="Ruckert C."/>
            <person name="Wolfel R."/>
            <person name="Grass G."/>
        </authorList>
    </citation>
    <scope>NUCLEOTIDE SEQUENCE [LARGE SCALE GENOMIC DNA]</scope>
    <source>
        <strain evidence="8 9">7539</strain>
    </source>
</reference>
<evidence type="ECO:0000256" key="5">
    <source>
        <dbReference type="ARBA" id="ARBA00023004"/>
    </source>
</evidence>
<keyword evidence="5 7" id="KW-0408">Iron</keyword>
<comment type="PTM">
    <text evidence="6">Binds 1 heme c group covalently per subunit.</text>
</comment>
<dbReference type="InterPro" id="IPR008168">
    <property type="entry name" value="Cyt_C_IC"/>
</dbReference>
<feature type="binding site" description="covalent" evidence="6">
    <location>
        <position position="62"/>
    </location>
    <ligand>
        <name>heme c</name>
        <dbReference type="ChEBI" id="CHEBI:61717"/>
    </ligand>
</feature>
<gene>
    <name evidence="8" type="ORF">CHH72_01035</name>
</gene>
<evidence type="ECO:0000256" key="6">
    <source>
        <dbReference type="PIRSR" id="PIRSR000025-1"/>
    </source>
</evidence>
<evidence type="ECO:0000256" key="4">
    <source>
        <dbReference type="ARBA" id="ARBA00022982"/>
    </source>
</evidence>
<dbReference type="EMBL" id="NPCC01000004">
    <property type="protein sequence ID" value="PAE90506.1"/>
    <property type="molecule type" value="Genomic_DNA"/>
</dbReference>
<dbReference type="PANTHER" id="PTHR33751">
    <property type="entry name" value="CBB3-TYPE CYTOCHROME C OXIDASE SUBUNIT FIXP"/>
    <property type="match status" value="1"/>
</dbReference>
<dbReference type="PRINTS" id="PR00605">
    <property type="entry name" value="CYTCHROMECIC"/>
</dbReference>
<sequence>MKGRPLIPFAIIALLGVVLMVALSAVGNHMRNIAEEGGEGAQEEVVIDDPIEYGETVVSESCIACHANDLSGTGNAPAINNLEGRLSHEEIVEIVTNGLDGGMPAFGGQLQENEIEAVAEYLLDASQ</sequence>
<proteinExistence type="predicted"/>
<dbReference type="InterPro" id="IPR036909">
    <property type="entry name" value="Cyt_c-like_dom_sf"/>
</dbReference>
<name>A0A268P421_SHOCL</name>
<comment type="caution">
    <text evidence="8">The sequence shown here is derived from an EMBL/GenBank/DDBJ whole genome shotgun (WGS) entry which is preliminary data.</text>
</comment>
<dbReference type="GO" id="GO:0009055">
    <property type="term" value="F:electron transfer activity"/>
    <property type="evidence" value="ECO:0007669"/>
    <property type="project" value="InterPro"/>
</dbReference>
<evidence type="ECO:0000256" key="3">
    <source>
        <dbReference type="ARBA" id="ARBA00022723"/>
    </source>
</evidence>
<dbReference type="Pfam" id="PF13442">
    <property type="entry name" value="Cytochrome_CBB3"/>
    <property type="match status" value="1"/>
</dbReference>
<evidence type="ECO:0000256" key="2">
    <source>
        <dbReference type="ARBA" id="ARBA00022617"/>
    </source>
</evidence>
<feature type="binding site" description="axial binding residue" evidence="7">
    <location>
        <position position="103"/>
    </location>
    <ligand>
        <name>heme c</name>
        <dbReference type="ChEBI" id="CHEBI:61717"/>
    </ligand>
    <ligandPart>
        <name>Fe</name>
        <dbReference type="ChEBI" id="CHEBI:18248"/>
    </ligandPart>
</feature>
<feature type="binding site" description="covalent" evidence="6">
    <location>
        <position position="65"/>
    </location>
    <ligand>
        <name>heme c</name>
        <dbReference type="ChEBI" id="CHEBI:61717"/>
    </ligand>
</feature>
<evidence type="ECO:0000256" key="7">
    <source>
        <dbReference type="PIRSR" id="PIRSR000025-2"/>
    </source>
</evidence>
<dbReference type="OMA" id="YKANCIS"/>
<dbReference type="RefSeq" id="WP_011246535.1">
    <property type="nucleotide sequence ID" value="NZ_BOQQ01000005.1"/>
</dbReference>
<keyword evidence="2 6" id="KW-0349">Heme</keyword>
<dbReference type="InterPro" id="IPR012218">
    <property type="entry name" value="Cyt_c_BACSU-c550-type"/>
</dbReference>
<keyword evidence="1" id="KW-0813">Transport</keyword>
<dbReference type="Proteomes" id="UP000216207">
    <property type="component" value="Unassembled WGS sequence"/>
</dbReference>
<dbReference type="InterPro" id="IPR050597">
    <property type="entry name" value="Cytochrome_c_Oxidase_Subunit"/>
</dbReference>
<dbReference type="PROSITE" id="PS51007">
    <property type="entry name" value="CYTC"/>
    <property type="match status" value="1"/>
</dbReference>
<organism evidence="8 9">
    <name type="scientific">Shouchella clausii</name>
    <name type="common">Alkalihalobacillus clausii</name>
    <dbReference type="NCBI Taxonomy" id="79880"/>
    <lineage>
        <taxon>Bacteria</taxon>
        <taxon>Bacillati</taxon>
        <taxon>Bacillota</taxon>
        <taxon>Bacilli</taxon>
        <taxon>Bacillales</taxon>
        <taxon>Bacillaceae</taxon>
        <taxon>Shouchella</taxon>
    </lineage>
</organism>
<keyword evidence="4" id="KW-0249">Electron transport</keyword>
<keyword evidence="3 7" id="KW-0479">Metal-binding</keyword>
<evidence type="ECO:0000313" key="9">
    <source>
        <dbReference type="Proteomes" id="UP000216207"/>
    </source>
</evidence>
<evidence type="ECO:0000256" key="1">
    <source>
        <dbReference type="ARBA" id="ARBA00022448"/>
    </source>
</evidence>
<feature type="binding site" description="axial binding residue" evidence="7">
    <location>
        <position position="66"/>
    </location>
    <ligand>
        <name>heme c</name>
        <dbReference type="ChEBI" id="CHEBI:61717"/>
    </ligand>
    <ligandPart>
        <name>Fe</name>
        <dbReference type="ChEBI" id="CHEBI:18248"/>
    </ligandPart>
</feature>
<dbReference type="AlphaFoldDB" id="A0A268P421"/>
<evidence type="ECO:0000313" key="8">
    <source>
        <dbReference type="EMBL" id="PAE90506.1"/>
    </source>
</evidence>
<protein>
    <submittedName>
        <fullName evidence="8">Uncharacterized protein</fullName>
    </submittedName>
</protein>
<dbReference type="GO" id="GO:0005506">
    <property type="term" value="F:iron ion binding"/>
    <property type="evidence" value="ECO:0007669"/>
    <property type="project" value="InterPro"/>
</dbReference>
<dbReference type="GO" id="GO:0020037">
    <property type="term" value="F:heme binding"/>
    <property type="evidence" value="ECO:0007669"/>
    <property type="project" value="InterPro"/>
</dbReference>
<dbReference type="SUPFAM" id="SSF46626">
    <property type="entry name" value="Cytochrome c"/>
    <property type="match status" value="1"/>
</dbReference>
<dbReference type="PIRSF" id="PIRSF000025">
    <property type="entry name" value="Cytc_Bsub_c550"/>
    <property type="match status" value="1"/>
</dbReference>
<accession>A0A268P421</accession>
<dbReference type="Gene3D" id="1.10.760.10">
    <property type="entry name" value="Cytochrome c-like domain"/>
    <property type="match status" value="1"/>
</dbReference>